<proteinExistence type="predicted"/>
<keyword evidence="3" id="KW-1185">Reference proteome</keyword>
<evidence type="ECO:0000313" key="3">
    <source>
        <dbReference type="Proteomes" id="UP000250222"/>
    </source>
</evidence>
<dbReference type="OrthoDB" id="4339143at2"/>
<sequence length="373" mass="40692">MTSLSDEFASIAEQADVLADQATELDDAGLSRLEEAAKSIGRAWSQSSLGYQANVYYKHFSTPPAGHIFSREWGLLGMFQGSVGEWERHSADEVVAIIHSRAGDVDLEPVRQASEAIRTAAKELIEKARSAGARVPLPYDAYLTERLEGLARIALPSVRTLQRSMMNVPQGNVPVRDMQAYEGGWQVAGHQLVLGEMAYIRSPYQVAVDLAEACRAIAAHLEAKDSSVGPLLVQTGSKVFIGHGGGSKEYLALGVWLADEGLEWEVFDRVPAAGLSTKERLSEMLNRAQIAFLLMTAEDEASDGSVRARENVVHEVGLFQGRLGFTKAIVLLEEGCSEFSNILGLGQIRFPRGNIRGAFDEIRQVLRREGVLP</sequence>
<evidence type="ECO:0000313" key="2">
    <source>
        <dbReference type="EMBL" id="SSA41750.1"/>
    </source>
</evidence>
<dbReference type="Pfam" id="PF10137">
    <property type="entry name" value="CAP12-PCTIR_TIR"/>
    <property type="match status" value="1"/>
</dbReference>
<accession>A0A2Y9ABT8</accession>
<reference evidence="2 3" key="1">
    <citation type="submission" date="2016-10" db="EMBL/GenBank/DDBJ databases">
        <authorList>
            <person name="Cai Z."/>
        </authorList>
    </citation>
    <scope>NUCLEOTIDE SEQUENCE [LARGE SCALE GENOMIC DNA]</scope>
    <source>
        <strain evidence="2 3">CGMCC 1.10826</strain>
    </source>
</reference>
<organism evidence="2 3">
    <name type="scientific">Georgenia satyanarayanai</name>
    <dbReference type="NCBI Taxonomy" id="860221"/>
    <lineage>
        <taxon>Bacteria</taxon>
        <taxon>Bacillati</taxon>
        <taxon>Actinomycetota</taxon>
        <taxon>Actinomycetes</taxon>
        <taxon>Micrococcales</taxon>
        <taxon>Bogoriellaceae</taxon>
        <taxon>Georgenia</taxon>
    </lineage>
</organism>
<protein>
    <submittedName>
        <fullName evidence="2">Predicted nucleotide-binding protein containing TIR-like domain-containing protein</fullName>
    </submittedName>
</protein>
<feature type="domain" description="CD-NTase-associated protein 12/Pycsar effector protein TIR" evidence="1">
    <location>
        <begin position="238"/>
        <end position="350"/>
    </location>
</feature>
<dbReference type="InterPro" id="IPR019302">
    <property type="entry name" value="CAP12/PCTIR_TIR_dom"/>
</dbReference>
<evidence type="ECO:0000259" key="1">
    <source>
        <dbReference type="Pfam" id="PF10137"/>
    </source>
</evidence>
<dbReference type="Proteomes" id="UP000250222">
    <property type="component" value="Unassembled WGS sequence"/>
</dbReference>
<dbReference type="AlphaFoldDB" id="A0A2Y9ABT8"/>
<dbReference type="RefSeq" id="WP_110852221.1">
    <property type="nucleotide sequence ID" value="NZ_QKLZ01000005.1"/>
</dbReference>
<dbReference type="GO" id="GO:0050135">
    <property type="term" value="F:NADP+ nucleosidase activity"/>
    <property type="evidence" value="ECO:0007669"/>
    <property type="project" value="InterPro"/>
</dbReference>
<name>A0A2Y9ABT8_9MICO</name>
<dbReference type="EMBL" id="UETB01000005">
    <property type="protein sequence ID" value="SSA41750.1"/>
    <property type="molecule type" value="Genomic_DNA"/>
</dbReference>
<gene>
    <name evidence="2" type="ORF">SAMN05216184_10514</name>
</gene>